<keyword evidence="2" id="KW-0732">Signal</keyword>
<reference evidence="3 4" key="1">
    <citation type="submission" date="2019-05" db="EMBL/GenBank/DDBJ databases">
        <title>Another draft genome of Portunus trituberculatus and its Hox gene families provides insights of decapod evolution.</title>
        <authorList>
            <person name="Jeong J.-H."/>
            <person name="Song I."/>
            <person name="Kim S."/>
            <person name="Choi T."/>
            <person name="Kim D."/>
            <person name="Ryu S."/>
            <person name="Kim W."/>
        </authorList>
    </citation>
    <scope>NUCLEOTIDE SEQUENCE [LARGE SCALE GENOMIC DNA]</scope>
    <source>
        <tissue evidence="3">Muscle</tissue>
    </source>
</reference>
<evidence type="ECO:0000313" key="3">
    <source>
        <dbReference type="EMBL" id="MPC40942.1"/>
    </source>
</evidence>
<protein>
    <submittedName>
        <fullName evidence="3">Uncharacterized protein</fullName>
    </submittedName>
</protein>
<sequence length="67" mass="7310">MALHFLPLLCWVAAPGSGPRPCDIRLIVAHQTLPLRAGPTTSNLKHYPHSPTSQCTPATSVRRPWAN</sequence>
<dbReference type="AlphaFoldDB" id="A0A5B7F316"/>
<accession>A0A5B7F316</accession>
<feature type="chain" id="PRO_5022678457" evidence="2">
    <location>
        <begin position="19"/>
        <end position="67"/>
    </location>
</feature>
<comment type="caution">
    <text evidence="3">The sequence shown here is derived from an EMBL/GenBank/DDBJ whole genome shotgun (WGS) entry which is preliminary data.</text>
</comment>
<evidence type="ECO:0000313" key="4">
    <source>
        <dbReference type="Proteomes" id="UP000324222"/>
    </source>
</evidence>
<keyword evidence="4" id="KW-1185">Reference proteome</keyword>
<name>A0A5B7F316_PORTR</name>
<dbReference type="Proteomes" id="UP000324222">
    <property type="component" value="Unassembled WGS sequence"/>
</dbReference>
<evidence type="ECO:0000256" key="2">
    <source>
        <dbReference type="SAM" id="SignalP"/>
    </source>
</evidence>
<dbReference type="EMBL" id="VSRR010004868">
    <property type="protein sequence ID" value="MPC40942.1"/>
    <property type="molecule type" value="Genomic_DNA"/>
</dbReference>
<feature type="region of interest" description="Disordered" evidence="1">
    <location>
        <begin position="39"/>
        <end position="67"/>
    </location>
</feature>
<feature type="compositionally biased region" description="Polar residues" evidence="1">
    <location>
        <begin position="39"/>
        <end position="59"/>
    </location>
</feature>
<evidence type="ECO:0000256" key="1">
    <source>
        <dbReference type="SAM" id="MobiDB-lite"/>
    </source>
</evidence>
<gene>
    <name evidence="3" type="ORF">E2C01_034519</name>
</gene>
<proteinExistence type="predicted"/>
<feature type="signal peptide" evidence="2">
    <location>
        <begin position="1"/>
        <end position="18"/>
    </location>
</feature>
<organism evidence="3 4">
    <name type="scientific">Portunus trituberculatus</name>
    <name type="common">Swimming crab</name>
    <name type="synonym">Neptunus trituberculatus</name>
    <dbReference type="NCBI Taxonomy" id="210409"/>
    <lineage>
        <taxon>Eukaryota</taxon>
        <taxon>Metazoa</taxon>
        <taxon>Ecdysozoa</taxon>
        <taxon>Arthropoda</taxon>
        <taxon>Crustacea</taxon>
        <taxon>Multicrustacea</taxon>
        <taxon>Malacostraca</taxon>
        <taxon>Eumalacostraca</taxon>
        <taxon>Eucarida</taxon>
        <taxon>Decapoda</taxon>
        <taxon>Pleocyemata</taxon>
        <taxon>Brachyura</taxon>
        <taxon>Eubrachyura</taxon>
        <taxon>Portunoidea</taxon>
        <taxon>Portunidae</taxon>
        <taxon>Portuninae</taxon>
        <taxon>Portunus</taxon>
    </lineage>
</organism>